<dbReference type="PRINTS" id="PR00986">
    <property type="entry name" value="TRNASYNTHVAL"/>
</dbReference>
<dbReference type="OrthoDB" id="629407at2759"/>
<dbReference type="InterPro" id="IPR009008">
    <property type="entry name" value="Val/Leu/Ile-tRNA-synth_edit"/>
</dbReference>
<dbReference type="Gene3D" id="3.40.50.620">
    <property type="entry name" value="HUPs"/>
    <property type="match status" value="1"/>
</dbReference>
<dbReference type="Proteomes" id="UP000822476">
    <property type="component" value="Unassembled WGS sequence"/>
</dbReference>
<dbReference type="EMBL" id="JTDE01000989">
    <property type="protein sequence ID" value="KAF7259898.1"/>
    <property type="molecule type" value="Genomic_DNA"/>
</dbReference>
<keyword evidence="7" id="KW-0030">Aminoacyl-tRNA synthetase</keyword>
<keyword evidence="6" id="KW-0648">Protein biosynthesis</keyword>
<dbReference type="GO" id="GO:0002161">
    <property type="term" value="F:aminoacyl-tRNA deacylase activity"/>
    <property type="evidence" value="ECO:0007669"/>
    <property type="project" value="InterPro"/>
</dbReference>
<dbReference type="Pfam" id="PF00133">
    <property type="entry name" value="tRNA-synt_1"/>
    <property type="match status" value="1"/>
</dbReference>
<dbReference type="InterPro" id="IPR002300">
    <property type="entry name" value="aa-tRNA-synth_Ia"/>
</dbReference>
<dbReference type="SUPFAM" id="SSF52374">
    <property type="entry name" value="Nucleotidylyl transferase"/>
    <property type="match status" value="1"/>
</dbReference>
<reference evidence="11" key="1">
    <citation type="submission" date="2019-07" db="EMBL/GenBank/DDBJ databases">
        <title>Annotation for the trematode Paragonimus miyazaki's.</title>
        <authorList>
            <person name="Choi Y.-J."/>
        </authorList>
    </citation>
    <scope>NUCLEOTIDE SEQUENCE</scope>
    <source>
        <strain evidence="11">Japan</strain>
    </source>
</reference>
<comment type="caution">
    <text evidence="11">The sequence shown here is derived from an EMBL/GenBank/DDBJ whole genome shotgun (WGS) entry which is preliminary data.</text>
</comment>
<comment type="similarity">
    <text evidence="1">Belongs to the class-I aminoacyl-tRNA synthetase family.</text>
</comment>
<dbReference type="InterPro" id="IPR002303">
    <property type="entry name" value="Valyl-tRNA_ligase"/>
</dbReference>
<proteinExistence type="inferred from homology"/>
<evidence type="ECO:0000256" key="9">
    <source>
        <dbReference type="SAM" id="Phobius"/>
    </source>
</evidence>
<gene>
    <name evidence="11" type="ORF">EG68_02147</name>
</gene>
<evidence type="ECO:0000256" key="6">
    <source>
        <dbReference type="ARBA" id="ARBA00022917"/>
    </source>
</evidence>
<organism evidence="11 12">
    <name type="scientific">Paragonimus skrjabini miyazakii</name>
    <dbReference type="NCBI Taxonomy" id="59628"/>
    <lineage>
        <taxon>Eukaryota</taxon>
        <taxon>Metazoa</taxon>
        <taxon>Spiralia</taxon>
        <taxon>Lophotrochozoa</taxon>
        <taxon>Platyhelminthes</taxon>
        <taxon>Trematoda</taxon>
        <taxon>Digenea</taxon>
        <taxon>Plagiorchiida</taxon>
        <taxon>Troglotremata</taxon>
        <taxon>Troglotrematidae</taxon>
        <taxon>Paragonimus</taxon>
    </lineage>
</organism>
<feature type="domain" description="Aminoacyl-tRNA synthetase class Ia" evidence="10">
    <location>
        <begin position="112"/>
        <end position="261"/>
    </location>
</feature>
<keyword evidence="9" id="KW-0812">Transmembrane</keyword>
<evidence type="ECO:0000313" key="12">
    <source>
        <dbReference type="Proteomes" id="UP000822476"/>
    </source>
</evidence>
<name>A0A8S9Z820_9TREM</name>
<keyword evidence="5" id="KW-0067">ATP-binding</keyword>
<keyword evidence="9" id="KW-1133">Transmembrane helix</keyword>
<evidence type="ECO:0000256" key="3">
    <source>
        <dbReference type="ARBA" id="ARBA00022598"/>
    </source>
</evidence>
<evidence type="ECO:0000313" key="11">
    <source>
        <dbReference type="EMBL" id="KAF7259898.1"/>
    </source>
</evidence>
<dbReference type="GO" id="GO:0005829">
    <property type="term" value="C:cytosol"/>
    <property type="evidence" value="ECO:0007669"/>
    <property type="project" value="TreeGrafter"/>
</dbReference>
<dbReference type="SUPFAM" id="SSF50677">
    <property type="entry name" value="ValRS/IleRS/LeuRS editing domain"/>
    <property type="match status" value="1"/>
</dbReference>
<evidence type="ECO:0000256" key="2">
    <source>
        <dbReference type="ARBA" id="ARBA00013169"/>
    </source>
</evidence>
<dbReference type="PANTHER" id="PTHR11946">
    <property type="entry name" value="VALYL-TRNA SYNTHETASES"/>
    <property type="match status" value="1"/>
</dbReference>
<dbReference type="PANTHER" id="PTHR11946:SF109">
    <property type="entry name" value="VALINE--TRNA LIGASE"/>
    <property type="match status" value="1"/>
</dbReference>
<accession>A0A8S9Z820</accession>
<feature type="transmembrane region" description="Helical" evidence="9">
    <location>
        <begin position="12"/>
        <end position="32"/>
    </location>
</feature>
<keyword evidence="4" id="KW-0547">Nucleotide-binding</keyword>
<dbReference type="AlphaFoldDB" id="A0A8S9Z820"/>
<evidence type="ECO:0000256" key="7">
    <source>
        <dbReference type="ARBA" id="ARBA00023146"/>
    </source>
</evidence>
<keyword evidence="12" id="KW-1185">Reference proteome</keyword>
<keyword evidence="3" id="KW-0436">Ligase</keyword>
<dbReference type="InterPro" id="IPR014729">
    <property type="entry name" value="Rossmann-like_a/b/a_fold"/>
</dbReference>
<evidence type="ECO:0000259" key="10">
    <source>
        <dbReference type="Pfam" id="PF00133"/>
    </source>
</evidence>
<evidence type="ECO:0000256" key="8">
    <source>
        <dbReference type="ARBA" id="ARBA00029936"/>
    </source>
</evidence>
<dbReference type="GO" id="GO:0006438">
    <property type="term" value="P:valyl-tRNA aminoacylation"/>
    <property type="evidence" value="ECO:0007669"/>
    <property type="project" value="InterPro"/>
</dbReference>
<protein>
    <recommendedName>
        <fullName evidence="2">valine--tRNA ligase</fullName>
        <ecNumber evidence="2">6.1.1.9</ecNumber>
    </recommendedName>
    <alternativeName>
        <fullName evidence="8">Valyl-tRNA synthetase</fullName>
    </alternativeName>
</protein>
<keyword evidence="9" id="KW-0472">Membrane</keyword>
<evidence type="ECO:0000256" key="4">
    <source>
        <dbReference type="ARBA" id="ARBA00022741"/>
    </source>
</evidence>
<dbReference type="GO" id="GO:0004832">
    <property type="term" value="F:valine-tRNA ligase activity"/>
    <property type="evidence" value="ECO:0007669"/>
    <property type="project" value="UniProtKB-EC"/>
</dbReference>
<evidence type="ECO:0000256" key="1">
    <source>
        <dbReference type="ARBA" id="ARBA00005594"/>
    </source>
</evidence>
<dbReference type="GO" id="GO:0005524">
    <property type="term" value="F:ATP binding"/>
    <property type="evidence" value="ECO:0007669"/>
    <property type="project" value="UniProtKB-KW"/>
</dbReference>
<evidence type="ECO:0000256" key="5">
    <source>
        <dbReference type="ARBA" id="ARBA00022840"/>
    </source>
</evidence>
<sequence>MYLFYPISLALLWYCSILALLYCDLVIFYLGVVKLSPGHSLVDWEVGKTHSLPILNMLDSTGHVTAVGGEFVGLPRFAARQRLVERLSDLGLYRKREDISLTGDVTVLPICSRSGDIIEPLVREQWFVRTTQMAEQATEAVRTGKLNLHPRYQNALWYEWLSPGKHRDWCISRQLWWGHRIPAYRARHLPEDFKDRSKEITIDSDSSTMWVVARSVEEAAQLLNGVSNTQLVEQDPDVLDTWFSSALLPFSVLGWPDKVEQYLGFPIGVTFLLKL</sequence>
<dbReference type="EC" id="6.1.1.9" evidence="2"/>